<dbReference type="PANTHER" id="PTHR43701:SF2">
    <property type="entry name" value="MEMBRANE TRANSPORTER PROTEIN YJNA-RELATED"/>
    <property type="match status" value="1"/>
</dbReference>
<keyword evidence="5 6" id="KW-0472">Membrane</keyword>
<evidence type="ECO:0000256" key="5">
    <source>
        <dbReference type="ARBA" id="ARBA00023136"/>
    </source>
</evidence>
<feature type="transmembrane region" description="Helical" evidence="6">
    <location>
        <begin position="132"/>
        <end position="161"/>
    </location>
</feature>
<evidence type="ECO:0000313" key="7">
    <source>
        <dbReference type="EMBL" id="KRL65376.1"/>
    </source>
</evidence>
<evidence type="ECO:0000256" key="2">
    <source>
        <dbReference type="ARBA" id="ARBA00009142"/>
    </source>
</evidence>
<feature type="transmembrane region" description="Helical" evidence="6">
    <location>
        <begin position="197"/>
        <end position="215"/>
    </location>
</feature>
<reference evidence="7 8" key="1">
    <citation type="journal article" date="2015" name="Genome Announc.">
        <title>Expanding the biotechnology potential of lactobacilli through comparative genomics of 213 strains and associated genera.</title>
        <authorList>
            <person name="Sun Z."/>
            <person name="Harris H.M."/>
            <person name="McCann A."/>
            <person name="Guo C."/>
            <person name="Argimon S."/>
            <person name="Zhang W."/>
            <person name="Yang X."/>
            <person name="Jeffery I.B."/>
            <person name="Cooney J.C."/>
            <person name="Kagawa T.F."/>
            <person name="Liu W."/>
            <person name="Song Y."/>
            <person name="Salvetti E."/>
            <person name="Wrobel A."/>
            <person name="Rasinkangas P."/>
            <person name="Parkhill J."/>
            <person name="Rea M.C."/>
            <person name="O'Sullivan O."/>
            <person name="Ritari J."/>
            <person name="Douillard F.P."/>
            <person name="Paul Ross R."/>
            <person name="Yang R."/>
            <person name="Briner A.E."/>
            <person name="Felis G.E."/>
            <person name="de Vos W.M."/>
            <person name="Barrangou R."/>
            <person name="Klaenhammer T.R."/>
            <person name="Caufield P.W."/>
            <person name="Cui Y."/>
            <person name="Zhang H."/>
            <person name="O'Toole P.W."/>
        </authorList>
    </citation>
    <scope>NUCLEOTIDE SEQUENCE [LARGE SCALE GENOMIC DNA]</scope>
    <source>
        <strain evidence="7 8">DSM 14421</strain>
    </source>
</reference>
<dbReference type="InterPro" id="IPR002781">
    <property type="entry name" value="TM_pro_TauE-like"/>
</dbReference>
<evidence type="ECO:0000256" key="6">
    <source>
        <dbReference type="RuleBase" id="RU363041"/>
    </source>
</evidence>
<dbReference type="RefSeq" id="WP_083485024.1">
    <property type="nucleotide sequence ID" value="NZ_AZEY01000068.1"/>
</dbReference>
<dbReference type="STRING" id="1423739.FC85_GL000201"/>
<comment type="similarity">
    <text evidence="2 6">Belongs to the 4-toluene sulfonate uptake permease (TSUP) (TC 2.A.102) family.</text>
</comment>
<evidence type="ECO:0000256" key="3">
    <source>
        <dbReference type="ARBA" id="ARBA00022692"/>
    </source>
</evidence>
<keyword evidence="6" id="KW-1003">Cell membrane</keyword>
<dbReference type="PANTHER" id="PTHR43701">
    <property type="entry name" value="MEMBRANE TRANSPORTER PROTEIN MJ0441-RELATED"/>
    <property type="match status" value="1"/>
</dbReference>
<dbReference type="Proteomes" id="UP000052013">
    <property type="component" value="Unassembled WGS sequence"/>
</dbReference>
<comment type="subcellular location">
    <subcellularLocation>
        <location evidence="6">Cell membrane</location>
        <topology evidence="6">Multi-pass membrane protein</topology>
    </subcellularLocation>
    <subcellularLocation>
        <location evidence="1">Membrane</location>
        <topology evidence="1">Multi-pass membrane protein</topology>
    </subcellularLocation>
</comment>
<dbReference type="PATRIC" id="fig|1423739.3.peg.211"/>
<feature type="transmembrane region" description="Helical" evidence="6">
    <location>
        <begin position="167"/>
        <end position="185"/>
    </location>
</feature>
<dbReference type="GO" id="GO:0005886">
    <property type="term" value="C:plasma membrane"/>
    <property type="evidence" value="ECO:0007669"/>
    <property type="project" value="UniProtKB-SubCell"/>
</dbReference>
<feature type="transmembrane region" description="Helical" evidence="6">
    <location>
        <begin position="95"/>
        <end position="111"/>
    </location>
</feature>
<accession>A0A0R1S8S6</accession>
<protein>
    <recommendedName>
        <fullName evidence="6">Probable membrane transporter protein</fullName>
    </recommendedName>
</protein>
<evidence type="ECO:0000313" key="8">
    <source>
        <dbReference type="Proteomes" id="UP000052013"/>
    </source>
</evidence>
<proteinExistence type="inferred from homology"/>
<dbReference type="EMBL" id="AZEY01000068">
    <property type="protein sequence ID" value="KRL65376.1"/>
    <property type="molecule type" value="Genomic_DNA"/>
</dbReference>
<feature type="transmembrane region" description="Helical" evidence="6">
    <location>
        <begin position="41"/>
        <end position="59"/>
    </location>
</feature>
<dbReference type="Pfam" id="PF01925">
    <property type="entry name" value="TauE"/>
    <property type="match status" value="1"/>
</dbReference>
<organism evidence="7 8">
    <name type="scientific">Lentilactobacillus diolivorans DSM 14421</name>
    <dbReference type="NCBI Taxonomy" id="1423739"/>
    <lineage>
        <taxon>Bacteria</taxon>
        <taxon>Bacillati</taxon>
        <taxon>Bacillota</taxon>
        <taxon>Bacilli</taxon>
        <taxon>Lactobacillales</taxon>
        <taxon>Lactobacillaceae</taxon>
        <taxon>Lentilactobacillus</taxon>
    </lineage>
</organism>
<keyword evidence="3 6" id="KW-0812">Transmembrane</keyword>
<evidence type="ECO:0000256" key="4">
    <source>
        <dbReference type="ARBA" id="ARBA00022989"/>
    </source>
</evidence>
<comment type="caution">
    <text evidence="7">The sequence shown here is derived from an EMBL/GenBank/DDBJ whole genome shotgun (WGS) entry which is preliminary data.</text>
</comment>
<dbReference type="AlphaFoldDB" id="A0A0R1S8S6"/>
<keyword evidence="4 6" id="KW-1133">Transmembrane helix</keyword>
<dbReference type="InterPro" id="IPR051598">
    <property type="entry name" value="TSUP/Inactive_protease-like"/>
</dbReference>
<feature type="transmembrane region" description="Helical" evidence="6">
    <location>
        <begin position="71"/>
        <end position="89"/>
    </location>
</feature>
<feature type="transmembrane region" description="Helical" evidence="6">
    <location>
        <begin position="227"/>
        <end position="244"/>
    </location>
</feature>
<evidence type="ECO:0000256" key="1">
    <source>
        <dbReference type="ARBA" id="ARBA00004141"/>
    </source>
</evidence>
<sequence length="245" mass="25823">MAALLIFLGFLVGAFIISMGGGGGAFYLGILVSIAHLSPSSAAATSLFTALPALIVGTYSHYRTGNMRFSYGNKLLITALPATIIGSLSSQYIPVIIYTWAIAIILFILGIQTIRQSFLKGSKKSRLKPWTVYLFGALSGLMVGIAGMSGGGPVMAGLLLLGLNMPQSAATSSYVLIALSIIGLFFHSTQGNIDWQVGLLVMAGSLVGAAIMPRILAHFDPRKVTAILRPIMGIIMVIMAIQFVI</sequence>
<name>A0A0R1S8S6_9LACO</name>
<gene>
    <name evidence="7" type="ORF">FC85_GL000201</name>
</gene>